<dbReference type="EMBL" id="CM024802">
    <property type="protein sequence ID" value="KAG8011162.1"/>
    <property type="molecule type" value="Genomic_DNA"/>
</dbReference>
<organism evidence="1 2">
    <name type="scientific">Nibea albiflora</name>
    <name type="common">Yellow drum</name>
    <name type="synonym">Corvina albiflora</name>
    <dbReference type="NCBI Taxonomy" id="240163"/>
    <lineage>
        <taxon>Eukaryota</taxon>
        <taxon>Metazoa</taxon>
        <taxon>Chordata</taxon>
        <taxon>Craniata</taxon>
        <taxon>Vertebrata</taxon>
        <taxon>Euteleostomi</taxon>
        <taxon>Actinopterygii</taxon>
        <taxon>Neopterygii</taxon>
        <taxon>Teleostei</taxon>
        <taxon>Neoteleostei</taxon>
        <taxon>Acanthomorphata</taxon>
        <taxon>Eupercaria</taxon>
        <taxon>Sciaenidae</taxon>
        <taxon>Nibea</taxon>
    </lineage>
</organism>
<keyword evidence="2" id="KW-1185">Reference proteome</keyword>
<name>A0ACB7F9T9_NIBAL</name>
<dbReference type="Proteomes" id="UP000805704">
    <property type="component" value="Chromosome 14"/>
</dbReference>
<accession>A0ACB7F9T9</accession>
<comment type="caution">
    <text evidence="1">The sequence shown here is derived from an EMBL/GenBank/DDBJ whole genome shotgun (WGS) entry which is preliminary data.</text>
</comment>
<proteinExistence type="predicted"/>
<evidence type="ECO:0000313" key="1">
    <source>
        <dbReference type="EMBL" id="KAG8011162.1"/>
    </source>
</evidence>
<gene>
    <name evidence="1" type="primary">KLHL29</name>
    <name evidence="1" type="ORF">GBF38_005835</name>
</gene>
<evidence type="ECO:0000313" key="2">
    <source>
        <dbReference type="Proteomes" id="UP000805704"/>
    </source>
</evidence>
<reference evidence="1" key="1">
    <citation type="submission" date="2020-04" db="EMBL/GenBank/DDBJ databases">
        <title>A chromosome-scale assembly and high-density genetic map of the yellow drum (Nibea albiflora) genome.</title>
        <authorList>
            <person name="Xu D."/>
            <person name="Zhang W."/>
            <person name="Chen R."/>
            <person name="Tan P."/>
            <person name="Wang L."/>
            <person name="Song H."/>
            <person name="Tian L."/>
            <person name="Zhu Q."/>
            <person name="Wang B."/>
        </authorList>
    </citation>
    <scope>NUCLEOTIDE SEQUENCE</scope>
    <source>
        <strain evidence="1">ZJHYS-2018</strain>
    </source>
</reference>
<protein>
    <submittedName>
        <fullName evidence="1">Kelch-like protein 29</fullName>
    </submittedName>
</protein>
<sequence>MSRHHHRFERDYRGPWERRDIRPSGLHNGGANHSCASAVVNGNNRPGLLPLPVIPSLLPTPVTVAVTTSSSDIAVKRGITAAGSVAPASAKVSGLSPGDSQTPGLLLAPGVRWGQTPINQLTPWDTDEPPAKQHRDSEPTGPAWATSVAAVSQPSLLPHTYALPQPPSYSHSVTAQSPIIGVTPSIQTPVPPQHPLMTAHFQLTPQSTQQPPSMVLSMPSQPPYPSAQPTVAPSALTAQANQVVHPNPHSVIGNGHLTSHPGLIQPPTLPLTNGQAAAAAAAAAAAQHPVSDNQDGPNGLQMLRTVGMGKYEFSDPGHPKEMLKELNQQRRAKEFTDLKIIVEGKEFEVHQNVLASCSLYFKDLVKRSSGETRSGEVLELNMSNISADVLELLLEFVYTGSLVIDSANAKTLLEAANKFQFNTFCKVCVSFLEKQLTAANCLGVLAMAEAMSCTELHNMAKAFALQNFPEVAGQEEILSVSKEDLVAYLSNDSLNTKAEELVYETVIKWIKQDSNSRVQNLSELLAVVRLPFIHPSYLLNVVDNEELIKSSEACRDLVNEAKRYHMLPHARQEMQTPRTRPRLSAGVAEVIVLVGGRQAIGMNQRSLTAVTCFNPQNSKWYPLASLPFYDREFFSVISAGDNIYLSGGTESGVMVADVWCYMSLLDNWNLVSRMTVARCRHNSLVYDGKLYTIGGLGVSGNLDHVERYDTITNQWETVSPLPKPVHSAAATVCGGKVYVFGDNKYAPAVSLNGFIFILGGAYARATTIYDPDKGNIKAGPNMNHSRQFCSAVILDGKIYATGGIVSSEGPALGNMETFDPCSNTWTLLQSLPCPLFRHGCVVIKKYIQSG</sequence>